<dbReference type="Pfam" id="PF17535">
    <property type="entry name" value="DUF5454"/>
    <property type="match status" value="1"/>
</dbReference>
<accession>A0A0F6CKI2</accession>
<dbReference type="EMBL" id="CP006916">
    <property type="protein sequence ID" value="AHB99604.1"/>
    <property type="molecule type" value="Genomic_DNA"/>
</dbReference>
<feature type="coiled-coil region" evidence="1">
    <location>
        <begin position="312"/>
        <end position="346"/>
    </location>
</feature>
<dbReference type="Proteomes" id="UP000018735">
    <property type="component" value="Chromosome"/>
</dbReference>
<dbReference type="eggNOG" id="ENOG5030MXS">
    <property type="taxonomic scope" value="Bacteria"/>
</dbReference>
<dbReference type="HOGENOM" id="CLU_796505_0_0_14"/>
<evidence type="ECO:0000313" key="2">
    <source>
        <dbReference type="EMBL" id="AHB99604.1"/>
    </source>
</evidence>
<name>A0A0F6CKI2_MYCGL</name>
<sequence length="348" mass="42056">MSDKIDHNLTKRSSSLDQLSKWEAFLEGYKNFYGFDFEWSKYIKDCKLYYGYFNIHNFIKTYGKECEEDFKRFKQSIALKKQKEINKEQAEQEISRELFNLYDQLFYADSLRSRLLINLLNPRNSYEKKELKRSWKNAKTQGFSKLEWMKLLLNIPFKKGEEDPNDYQYDRDQVYKILDQIKQLKKNYLNKQIKEKADRFSTTKINDFQEDINEASLVVDFHNDFATKLNQTKKDRSDPQVDYENYQQVVNDYQDQKKVVIKQEEQLVKSNPFSEQSEINKRLQKKLDQKIHEMKLTSSILDSEFKKAELIRKQNELEYQKTKQARENLTKEIENINQSYTHKKDNIL</sequence>
<keyword evidence="1" id="KW-0175">Coiled coil</keyword>
<dbReference type="KEGG" id="mgz:GCW_01795"/>
<feature type="coiled-coil region" evidence="1">
    <location>
        <begin position="73"/>
        <end position="100"/>
    </location>
</feature>
<dbReference type="InterPro" id="IPR035215">
    <property type="entry name" value="DUF5454"/>
</dbReference>
<proteinExistence type="predicted"/>
<evidence type="ECO:0000256" key="1">
    <source>
        <dbReference type="SAM" id="Coils"/>
    </source>
</evidence>
<evidence type="ECO:0000313" key="3">
    <source>
        <dbReference type="Proteomes" id="UP000018735"/>
    </source>
</evidence>
<protein>
    <submittedName>
        <fullName evidence="2">Uncharacterized protein</fullName>
    </submittedName>
</protein>
<reference evidence="2 3" key="1">
    <citation type="journal article" date="2011" name="PLoS ONE">
        <title>Core proteome of the minimal cell: comparative proteomics of three mollicute species.</title>
        <authorList>
            <person name="Fisunov G.Y."/>
            <person name="Alexeev D.G."/>
            <person name="Bazaleev N.A."/>
            <person name="Ladygina V.G."/>
            <person name="Galyamina M.A."/>
            <person name="Kondratov I.G."/>
            <person name="Zhukova N.A."/>
            <person name="Serebryakova M.V."/>
            <person name="Demina I.A."/>
            <person name="Govorun V.M."/>
        </authorList>
    </citation>
    <scope>NUCLEOTIDE SEQUENCE [LARGE SCALE GENOMIC DNA]</scope>
    <source>
        <strain evidence="2 3">S6</strain>
    </source>
</reference>
<organism evidence="2 3">
    <name type="scientific">Mycoplasmoides gallisepticum S6</name>
    <dbReference type="NCBI Taxonomy" id="1006581"/>
    <lineage>
        <taxon>Bacteria</taxon>
        <taxon>Bacillati</taxon>
        <taxon>Mycoplasmatota</taxon>
        <taxon>Mycoplasmoidales</taxon>
        <taxon>Mycoplasmoidaceae</taxon>
        <taxon>Mycoplasmoides</taxon>
    </lineage>
</organism>
<dbReference type="AlphaFoldDB" id="A0A0F6CKI2"/>
<dbReference type="RefSeq" id="WP_011884208.1">
    <property type="nucleotide sequence ID" value="NC_023030.2"/>
</dbReference>
<gene>
    <name evidence="2" type="ORF">GCW_01795</name>
</gene>